<feature type="domain" description="Beta-lactamase class A catalytic" evidence="5">
    <location>
        <begin position="123"/>
        <end position="242"/>
    </location>
</feature>
<dbReference type="Gene3D" id="3.40.710.10">
    <property type="entry name" value="DD-peptidase/beta-lactamase superfamily"/>
    <property type="match status" value="1"/>
</dbReference>
<evidence type="ECO:0000256" key="4">
    <source>
        <dbReference type="SAM" id="SignalP"/>
    </source>
</evidence>
<dbReference type="Pfam" id="PF13354">
    <property type="entry name" value="Beta-lactamase2"/>
    <property type="match status" value="1"/>
</dbReference>
<feature type="region of interest" description="Disordered" evidence="3">
    <location>
        <begin position="312"/>
        <end position="383"/>
    </location>
</feature>
<evidence type="ECO:0000313" key="7">
    <source>
        <dbReference type="Proteomes" id="UP000326029"/>
    </source>
</evidence>
<organism evidence="6 7">
    <name type="scientific">Streptomyces cinereoruber</name>
    <dbReference type="NCBI Taxonomy" id="67260"/>
    <lineage>
        <taxon>Bacteria</taxon>
        <taxon>Bacillati</taxon>
        <taxon>Actinomycetota</taxon>
        <taxon>Actinomycetes</taxon>
        <taxon>Kitasatosporales</taxon>
        <taxon>Streptomycetaceae</taxon>
        <taxon>Streptomyces</taxon>
    </lineage>
</organism>
<evidence type="ECO:0000313" key="6">
    <source>
        <dbReference type="EMBL" id="QEV32268.1"/>
    </source>
</evidence>
<accession>A0ABX6BEC5</accession>
<dbReference type="PROSITE" id="PS51318">
    <property type="entry name" value="TAT"/>
    <property type="match status" value="1"/>
</dbReference>
<feature type="region of interest" description="Disordered" evidence="3">
    <location>
        <begin position="240"/>
        <end position="263"/>
    </location>
</feature>
<sequence length="383" mass="40075">MKLSIMITSRRARLRAWALLGALLGASGTAWPAEAHRAPAPCTSSREPALAARLSQDITTALRGRDGTVSVALHDPGRGLRCRVDDTLVYDSASLAKVLILEAVLGRAAELGRAPTRTESQRMRAMITRSDNKAAGELWKGLSRARLDRVLRDVGARDTVPGHGGYWGLTRTTARDQLALLAAVSRRAEALSLMGRVVRDQAWGVTAGAPRTVEVHLKNGWLPRATHAWRVHSVGVVRPAAGKGKDGGAVGKGRGGPAGAGGASATDYRLALLSHGNPTMRYGIRTLEGVAMAVHRRLSGGAAARGFTPAENVGEVTDGSAPAGSPGAPGASAPPAPPAPGSEGSRPDAPPAERTTHRGTAPPPRTARARRRARRRPRNTPSE</sequence>
<keyword evidence="7" id="KW-1185">Reference proteome</keyword>
<reference evidence="6 7" key="1">
    <citation type="submission" date="2017-09" db="EMBL/GenBank/DDBJ databases">
        <authorList>
            <person name="Lee N."/>
            <person name="Cho B.-K."/>
        </authorList>
    </citation>
    <scope>NUCLEOTIDE SEQUENCE [LARGE SCALE GENOMIC DNA]</scope>
    <source>
        <strain evidence="6 7">ATCC 19740</strain>
    </source>
</reference>
<keyword evidence="4" id="KW-0732">Signal</keyword>
<evidence type="ECO:0000259" key="5">
    <source>
        <dbReference type="Pfam" id="PF13354"/>
    </source>
</evidence>
<dbReference type="InterPro" id="IPR006311">
    <property type="entry name" value="TAT_signal"/>
</dbReference>
<feature type="signal peptide" evidence="4">
    <location>
        <begin position="1"/>
        <end position="32"/>
    </location>
</feature>
<evidence type="ECO:0000256" key="2">
    <source>
        <dbReference type="ARBA" id="ARBA00030171"/>
    </source>
</evidence>
<proteinExistence type="predicted"/>
<feature type="compositionally biased region" description="Low complexity" evidence="3">
    <location>
        <begin position="319"/>
        <end position="331"/>
    </location>
</feature>
<feature type="chain" id="PRO_5045343849" description="Beta-lactamase" evidence="4">
    <location>
        <begin position="33"/>
        <end position="383"/>
    </location>
</feature>
<dbReference type="InterPro" id="IPR045155">
    <property type="entry name" value="Beta-lactam_cat"/>
</dbReference>
<dbReference type="InterPro" id="IPR012338">
    <property type="entry name" value="Beta-lactam/transpept-like"/>
</dbReference>
<gene>
    <name evidence="6" type="ORF">CP977_08900</name>
</gene>
<dbReference type="SUPFAM" id="SSF56601">
    <property type="entry name" value="beta-lactamase/transpeptidase-like"/>
    <property type="match status" value="1"/>
</dbReference>
<protein>
    <recommendedName>
        <fullName evidence="1">Beta-lactamase</fullName>
    </recommendedName>
    <alternativeName>
        <fullName evidence="2">Penicillinase</fullName>
    </alternativeName>
</protein>
<dbReference type="EMBL" id="CP023693">
    <property type="protein sequence ID" value="QEV32268.1"/>
    <property type="molecule type" value="Genomic_DNA"/>
</dbReference>
<evidence type="ECO:0000256" key="1">
    <source>
        <dbReference type="ARBA" id="ARBA00018879"/>
    </source>
</evidence>
<dbReference type="Proteomes" id="UP000326029">
    <property type="component" value="Chromosome"/>
</dbReference>
<feature type="compositionally biased region" description="Gly residues" evidence="3">
    <location>
        <begin position="247"/>
        <end position="262"/>
    </location>
</feature>
<evidence type="ECO:0000256" key="3">
    <source>
        <dbReference type="SAM" id="MobiDB-lite"/>
    </source>
</evidence>
<dbReference type="PANTHER" id="PTHR35333">
    <property type="entry name" value="BETA-LACTAMASE"/>
    <property type="match status" value="1"/>
</dbReference>
<dbReference type="InterPro" id="IPR000871">
    <property type="entry name" value="Beta-lactam_class-A"/>
</dbReference>
<dbReference type="PANTHER" id="PTHR35333:SF3">
    <property type="entry name" value="BETA-LACTAMASE-TYPE TRANSPEPTIDASE FOLD CONTAINING PROTEIN"/>
    <property type="match status" value="1"/>
</dbReference>
<feature type="compositionally biased region" description="Basic residues" evidence="3">
    <location>
        <begin position="367"/>
        <end position="383"/>
    </location>
</feature>
<name>A0ABX6BEC5_9ACTN</name>